<dbReference type="InterPro" id="IPR001207">
    <property type="entry name" value="Transposase_mutator"/>
</dbReference>
<gene>
    <name evidence="7" type="ORF">ENI35_03305</name>
</gene>
<evidence type="ECO:0000256" key="6">
    <source>
        <dbReference type="RuleBase" id="RU365089"/>
    </source>
</evidence>
<reference evidence="7" key="1">
    <citation type="journal article" date="2020" name="mSystems">
        <title>Genome- and Community-Level Interaction Insights into Carbon Utilization and Element Cycling Functions of Hydrothermarchaeota in Hydrothermal Sediment.</title>
        <authorList>
            <person name="Zhou Z."/>
            <person name="Liu Y."/>
            <person name="Xu W."/>
            <person name="Pan J."/>
            <person name="Luo Z.H."/>
            <person name="Li M."/>
        </authorList>
    </citation>
    <scope>NUCLEOTIDE SEQUENCE [LARGE SCALE GENOMIC DNA]</scope>
    <source>
        <strain evidence="7">HyVt-389</strain>
    </source>
</reference>
<dbReference type="PROSITE" id="PS01007">
    <property type="entry name" value="TRANSPOSASE_MUTATOR"/>
    <property type="match status" value="1"/>
</dbReference>
<keyword evidence="5 6" id="KW-0233">DNA recombination</keyword>
<keyword evidence="4 6" id="KW-0238">DNA-binding</keyword>
<dbReference type="PANTHER" id="PTHR33217">
    <property type="entry name" value="TRANSPOSASE FOR INSERTION SEQUENCE ELEMENT IS1081"/>
    <property type="match status" value="1"/>
</dbReference>
<dbReference type="GO" id="GO:0003677">
    <property type="term" value="F:DNA binding"/>
    <property type="evidence" value="ECO:0007669"/>
    <property type="project" value="UniProtKB-UniRule"/>
</dbReference>
<dbReference type="Proteomes" id="UP000885738">
    <property type="component" value="Unassembled WGS sequence"/>
</dbReference>
<evidence type="ECO:0000256" key="2">
    <source>
        <dbReference type="ARBA" id="ARBA00010961"/>
    </source>
</evidence>
<dbReference type="GO" id="GO:0006313">
    <property type="term" value="P:DNA transposition"/>
    <property type="evidence" value="ECO:0007669"/>
    <property type="project" value="UniProtKB-UniRule"/>
</dbReference>
<evidence type="ECO:0000256" key="4">
    <source>
        <dbReference type="ARBA" id="ARBA00023125"/>
    </source>
</evidence>
<comment type="function">
    <text evidence="1 6">Required for the transposition of the insertion element.</text>
</comment>
<dbReference type="GO" id="GO:0004803">
    <property type="term" value="F:transposase activity"/>
    <property type="evidence" value="ECO:0007669"/>
    <property type="project" value="UniProtKB-UniRule"/>
</dbReference>
<dbReference type="PANTHER" id="PTHR33217:SF7">
    <property type="entry name" value="TRANSPOSASE FOR INSERTION SEQUENCE ELEMENT IS1081"/>
    <property type="match status" value="1"/>
</dbReference>
<protein>
    <recommendedName>
        <fullName evidence="6">Mutator family transposase</fullName>
    </recommendedName>
</protein>
<dbReference type="Pfam" id="PF00872">
    <property type="entry name" value="Transposase_mut"/>
    <property type="match status" value="1"/>
</dbReference>
<name>A0A7C1ZLV5_DESA2</name>
<evidence type="ECO:0000313" key="7">
    <source>
        <dbReference type="EMBL" id="HEC67825.1"/>
    </source>
</evidence>
<organism evidence="7">
    <name type="scientific">Desulfofervidus auxilii</name>
    <dbReference type="NCBI Taxonomy" id="1621989"/>
    <lineage>
        <taxon>Bacteria</taxon>
        <taxon>Pseudomonadati</taxon>
        <taxon>Thermodesulfobacteriota</taxon>
        <taxon>Candidatus Desulfofervidia</taxon>
        <taxon>Candidatus Desulfofervidales</taxon>
        <taxon>Candidatus Desulfofervidaceae</taxon>
        <taxon>Candidatus Desulfofervidus</taxon>
    </lineage>
</organism>
<keyword evidence="6" id="KW-0814">Transposable element</keyword>
<proteinExistence type="inferred from homology"/>
<evidence type="ECO:0000256" key="5">
    <source>
        <dbReference type="ARBA" id="ARBA00023172"/>
    </source>
</evidence>
<sequence>MPTGRKVPRCREKGFKTSLFKQYQRRQSEVDKQIKEAFLLGVSTRSVSRVIEPLLDDRVSAQTVSNICKSLSKEVEKFHRHLFEDDYIYLVLDGIVVKIKTGLGVKKKIFLCAYGIKPDGHKEFLDFRLARSESETQWEGFLNTLFHRGLEGKNLKLIAVDGCLGLLKALETVYPFVPIQRCWVHKLRNVAARL</sequence>
<comment type="caution">
    <text evidence="7">The sequence shown here is derived from an EMBL/GenBank/DDBJ whole genome shotgun (WGS) entry which is preliminary data.</text>
</comment>
<dbReference type="EMBL" id="DRIH01000109">
    <property type="protein sequence ID" value="HEC67825.1"/>
    <property type="molecule type" value="Genomic_DNA"/>
</dbReference>
<dbReference type="AlphaFoldDB" id="A0A7C1ZLV5"/>
<comment type="similarity">
    <text evidence="2 6">Belongs to the transposase mutator family.</text>
</comment>
<keyword evidence="3 6" id="KW-0815">Transposition</keyword>
<evidence type="ECO:0000256" key="3">
    <source>
        <dbReference type="ARBA" id="ARBA00022578"/>
    </source>
</evidence>
<evidence type="ECO:0000256" key="1">
    <source>
        <dbReference type="ARBA" id="ARBA00002190"/>
    </source>
</evidence>
<accession>A0A7C1ZLV5</accession>